<keyword evidence="2" id="KW-1185">Reference proteome</keyword>
<dbReference type="EMBL" id="JBELQB010000003">
    <property type="protein sequence ID" value="MFL9836989.1"/>
    <property type="molecule type" value="Genomic_DNA"/>
</dbReference>
<protein>
    <recommendedName>
        <fullName evidence="3">Lipoprotein</fullName>
    </recommendedName>
</protein>
<evidence type="ECO:0000313" key="1">
    <source>
        <dbReference type="EMBL" id="MFL9836989.1"/>
    </source>
</evidence>
<evidence type="ECO:0008006" key="3">
    <source>
        <dbReference type="Google" id="ProtNLM"/>
    </source>
</evidence>
<gene>
    <name evidence="1" type="ORF">ABS768_05725</name>
</gene>
<comment type="caution">
    <text evidence="1">The sequence shown here is derived from an EMBL/GenBank/DDBJ whole genome shotgun (WGS) entry which is preliminary data.</text>
</comment>
<name>A0ABW8YAJ5_9FLAO</name>
<dbReference type="Proteomes" id="UP001629059">
    <property type="component" value="Unassembled WGS sequence"/>
</dbReference>
<organism evidence="1 2">
    <name type="scientific">Flavobacterium rhizophilum</name>
    <dbReference type="NCBI Taxonomy" id="3163296"/>
    <lineage>
        <taxon>Bacteria</taxon>
        <taxon>Pseudomonadati</taxon>
        <taxon>Bacteroidota</taxon>
        <taxon>Flavobacteriia</taxon>
        <taxon>Flavobacteriales</taxon>
        <taxon>Flavobacteriaceae</taxon>
        <taxon>Flavobacterium</taxon>
    </lineage>
</organism>
<reference evidence="1 2" key="1">
    <citation type="submission" date="2024-06" db="EMBL/GenBank/DDBJ databases">
        <authorList>
            <person name="Kaempfer P."/>
            <person name="Viver T."/>
        </authorList>
    </citation>
    <scope>NUCLEOTIDE SEQUENCE [LARGE SCALE GENOMIC DNA]</scope>
    <source>
        <strain evidence="1 2">ST-75</strain>
    </source>
</reference>
<dbReference type="RefSeq" id="WP_408074012.1">
    <property type="nucleotide sequence ID" value="NZ_JBELQB010000003.1"/>
</dbReference>
<sequence>MKKLFLIAVPVIIAVLFSCKESIDEKVTETPAKFEVAKVKHLLLDEDISVQDIKRQVGRNITTSFLNKKRVSIYPDKGKNNYYGVYYFTSDNEGDRGVIGALVVYDSVNPYVYDKLTDEFTEICLFEKGISLYNNKVSIGMPVKDVINYMGEDYIKLGDSLLCYNQTDKKAFFKIKDSLVAALRIGVYREDVTTDSIFKHSFNSSNQ</sequence>
<dbReference type="PROSITE" id="PS51257">
    <property type="entry name" value="PROKAR_LIPOPROTEIN"/>
    <property type="match status" value="1"/>
</dbReference>
<accession>A0ABW8YAJ5</accession>
<evidence type="ECO:0000313" key="2">
    <source>
        <dbReference type="Proteomes" id="UP001629059"/>
    </source>
</evidence>
<proteinExistence type="predicted"/>